<evidence type="ECO:0000313" key="1">
    <source>
        <dbReference type="EMBL" id="MEA5608611.1"/>
    </source>
</evidence>
<gene>
    <name evidence="1" type="ORF">VB695_11080</name>
</gene>
<dbReference type="RefSeq" id="WP_267897155.1">
    <property type="nucleotide sequence ID" value="NZ_JAYGHK010000029.1"/>
</dbReference>
<sequence length="43" mass="4475">MQVRIPLLEAKGDVKNPYPALLRVGTSPGLAVEQIAEAGDLSG</sequence>
<dbReference type="EMBL" id="JAYGHK010000029">
    <property type="protein sequence ID" value="MEA5608611.1"/>
    <property type="molecule type" value="Genomic_DNA"/>
</dbReference>
<organism evidence="1 2">
    <name type="scientific">Nodularia spumigena UHCC 0060</name>
    <dbReference type="NCBI Taxonomy" id="3110300"/>
    <lineage>
        <taxon>Bacteria</taxon>
        <taxon>Bacillati</taxon>
        <taxon>Cyanobacteriota</taxon>
        <taxon>Cyanophyceae</taxon>
        <taxon>Nostocales</taxon>
        <taxon>Nodulariaceae</taxon>
        <taxon>Nodularia</taxon>
    </lineage>
</organism>
<dbReference type="GeneID" id="78020119"/>
<protein>
    <submittedName>
        <fullName evidence="1">Uncharacterized protein</fullName>
    </submittedName>
</protein>
<comment type="caution">
    <text evidence="1">The sequence shown here is derived from an EMBL/GenBank/DDBJ whole genome shotgun (WGS) entry which is preliminary data.</text>
</comment>
<name>A0ABU5UQQ7_NODSP</name>
<proteinExistence type="predicted"/>
<keyword evidence="2" id="KW-1185">Reference proteome</keyword>
<dbReference type="Proteomes" id="UP001303285">
    <property type="component" value="Unassembled WGS sequence"/>
</dbReference>
<accession>A0ABU5UQQ7</accession>
<reference evidence="1 2" key="1">
    <citation type="submission" date="2023-12" db="EMBL/GenBank/DDBJ databases">
        <title>Baltic Sea Cyanobacteria.</title>
        <authorList>
            <person name="Delbaje E."/>
            <person name="Fewer D.P."/>
            <person name="Shishido T.K."/>
        </authorList>
    </citation>
    <scope>NUCLEOTIDE SEQUENCE [LARGE SCALE GENOMIC DNA]</scope>
    <source>
        <strain evidence="1 2">UHCC 0060</strain>
    </source>
</reference>
<evidence type="ECO:0000313" key="2">
    <source>
        <dbReference type="Proteomes" id="UP001303285"/>
    </source>
</evidence>